<reference evidence="1" key="1">
    <citation type="journal article" date="2020" name="Nature">
        <title>Giant virus diversity and host interactions through global metagenomics.</title>
        <authorList>
            <person name="Schulz F."/>
            <person name="Roux S."/>
            <person name="Paez-Espino D."/>
            <person name="Jungbluth S."/>
            <person name="Walsh D.A."/>
            <person name="Denef V.J."/>
            <person name="McMahon K.D."/>
            <person name="Konstantinidis K.T."/>
            <person name="Eloe-Fadrosh E.A."/>
            <person name="Kyrpides N.C."/>
            <person name="Woyke T."/>
        </authorList>
    </citation>
    <scope>NUCLEOTIDE SEQUENCE</scope>
    <source>
        <strain evidence="1">GVMAG-S-1102244-55</strain>
    </source>
</reference>
<accession>A0A6C0KDA5</accession>
<protein>
    <submittedName>
        <fullName evidence="1">Uncharacterized protein</fullName>
    </submittedName>
</protein>
<organism evidence="1">
    <name type="scientific">viral metagenome</name>
    <dbReference type="NCBI Taxonomy" id="1070528"/>
    <lineage>
        <taxon>unclassified sequences</taxon>
        <taxon>metagenomes</taxon>
        <taxon>organismal metagenomes</taxon>
    </lineage>
</organism>
<sequence length="94" mass="11025">MKFIILLFSILCIVSGYSTNKPRVWERIPQYFVSNRVVGFLNENRITNCFEYVETETNLLLKCWRDNKLTDVSIEINPSKKEQQLTFMGLSVSI</sequence>
<name>A0A6C0KDA5_9ZZZZ</name>
<dbReference type="AlphaFoldDB" id="A0A6C0KDA5"/>
<evidence type="ECO:0000313" key="1">
    <source>
        <dbReference type="EMBL" id="QHU15086.1"/>
    </source>
</evidence>
<proteinExistence type="predicted"/>
<dbReference type="EMBL" id="MN740849">
    <property type="protein sequence ID" value="QHU15086.1"/>
    <property type="molecule type" value="Genomic_DNA"/>
</dbReference>